<evidence type="ECO:0000313" key="2">
    <source>
        <dbReference type="EMBL" id="GAO16854.1"/>
    </source>
</evidence>
<comment type="caution">
    <text evidence="2">The sequence shown here is derived from an EMBL/GenBank/DDBJ whole genome shotgun (WGS) entry which is preliminary data.</text>
</comment>
<dbReference type="EMBL" id="BBTG02000004">
    <property type="protein sequence ID" value="GAO16854.1"/>
    <property type="molecule type" value="Genomic_DNA"/>
</dbReference>
<evidence type="ECO:0000256" key="1">
    <source>
        <dbReference type="SAM" id="MobiDB-lite"/>
    </source>
</evidence>
<reference evidence="3" key="1">
    <citation type="journal article" date="2016" name="Genome Announc.">
        <title>Genome sequence of Ustilaginoidea virens IPU010, a rice pathogenic fungus causing false smut.</title>
        <authorList>
            <person name="Kumagai T."/>
            <person name="Ishii T."/>
            <person name="Terai G."/>
            <person name="Umemura M."/>
            <person name="Machida M."/>
            <person name="Asai K."/>
        </authorList>
    </citation>
    <scope>NUCLEOTIDE SEQUENCE [LARGE SCALE GENOMIC DNA]</scope>
    <source>
        <strain evidence="3">IPU010</strain>
    </source>
</reference>
<name>A0A1B5L2Z2_USTVR</name>
<protein>
    <submittedName>
        <fullName evidence="2">Uncharacterized protein</fullName>
    </submittedName>
</protein>
<feature type="region of interest" description="Disordered" evidence="1">
    <location>
        <begin position="65"/>
        <end position="168"/>
    </location>
</feature>
<feature type="compositionally biased region" description="Basic and acidic residues" evidence="1">
    <location>
        <begin position="134"/>
        <end position="155"/>
    </location>
</feature>
<evidence type="ECO:0000313" key="3">
    <source>
        <dbReference type="Proteomes" id="UP000054053"/>
    </source>
</evidence>
<feature type="compositionally biased region" description="Polar residues" evidence="1">
    <location>
        <begin position="157"/>
        <end position="168"/>
    </location>
</feature>
<dbReference type="InterPro" id="IPR055335">
    <property type="entry name" value="Ucp6/RUP1"/>
</dbReference>
<dbReference type="GO" id="GO:0005634">
    <property type="term" value="C:nucleus"/>
    <property type="evidence" value="ECO:0007669"/>
    <property type="project" value="TreeGrafter"/>
</dbReference>
<dbReference type="Proteomes" id="UP000054053">
    <property type="component" value="Unassembled WGS sequence"/>
</dbReference>
<dbReference type="PANTHER" id="PTHR39597:SF1">
    <property type="entry name" value="UBA DOMAIN-CONTAINING PROTEIN RUP1"/>
    <property type="match status" value="1"/>
</dbReference>
<proteinExistence type="predicted"/>
<accession>A0A1B5L2Z2</accession>
<dbReference type="PANTHER" id="PTHR39597">
    <property type="entry name" value="UBA DOMAIN-CONTAINING PROTEIN RUP1"/>
    <property type="match status" value="1"/>
</dbReference>
<organism evidence="2 3">
    <name type="scientific">Ustilaginoidea virens</name>
    <name type="common">Rice false smut fungus</name>
    <name type="synonym">Villosiclava virens</name>
    <dbReference type="NCBI Taxonomy" id="1159556"/>
    <lineage>
        <taxon>Eukaryota</taxon>
        <taxon>Fungi</taxon>
        <taxon>Dikarya</taxon>
        <taxon>Ascomycota</taxon>
        <taxon>Pezizomycotina</taxon>
        <taxon>Sordariomycetes</taxon>
        <taxon>Hypocreomycetidae</taxon>
        <taxon>Hypocreales</taxon>
        <taxon>Clavicipitaceae</taxon>
        <taxon>Ustilaginoidea</taxon>
    </lineage>
</organism>
<dbReference type="GO" id="GO:0005829">
    <property type="term" value="C:cytosol"/>
    <property type="evidence" value="ECO:0007669"/>
    <property type="project" value="TreeGrafter"/>
</dbReference>
<dbReference type="GO" id="GO:0016579">
    <property type="term" value="P:protein deubiquitination"/>
    <property type="evidence" value="ECO:0007669"/>
    <property type="project" value="TreeGrafter"/>
</dbReference>
<sequence>MERVLREVWHETKAPLMIYATEAALDAARTTLSAPLQRFVRADNKAFQQELNQEMVDTSENEIKPTTGLMEPMSPTKRKHRADSVDSMDSNRASIGSDDGRSGFDNPFEDSQTSSATMTATGTPAATAVADSTTMDRENDEMSVRRRRPVIEDAKPSTISTRLGNPGI</sequence>
<dbReference type="AlphaFoldDB" id="A0A1B5L2Z2"/>
<feature type="compositionally biased region" description="Low complexity" evidence="1">
    <location>
        <begin position="111"/>
        <end position="130"/>
    </location>
</feature>
<gene>
    <name evidence="2" type="ORF">UVI_02011760</name>
</gene>